<organism evidence="2 3">
    <name type="scientific">Quillaja saponaria</name>
    <name type="common">Soap bark tree</name>
    <dbReference type="NCBI Taxonomy" id="32244"/>
    <lineage>
        <taxon>Eukaryota</taxon>
        <taxon>Viridiplantae</taxon>
        <taxon>Streptophyta</taxon>
        <taxon>Embryophyta</taxon>
        <taxon>Tracheophyta</taxon>
        <taxon>Spermatophyta</taxon>
        <taxon>Magnoliopsida</taxon>
        <taxon>eudicotyledons</taxon>
        <taxon>Gunneridae</taxon>
        <taxon>Pentapetalae</taxon>
        <taxon>rosids</taxon>
        <taxon>fabids</taxon>
        <taxon>Fabales</taxon>
        <taxon>Quillajaceae</taxon>
        <taxon>Quillaja</taxon>
    </lineage>
</organism>
<dbReference type="PANTHER" id="PTHR34361:SF2">
    <property type="entry name" value="OS08G0157800 PROTEIN"/>
    <property type="match status" value="1"/>
</dbReference>
<keyword evidence="2" id="KW-0575">Peroxidase</keyword>
<evidence type="ECO:0000313" key="2">
    <source>
        <dbReference type="EMBL" id="KAJ7959446.1"/>
    </source>
</evidence>
<feature type="region of interest" description="Disordered" evidence="1">
    <location>
        <begin position="573"/>
        <end position="598"/>
    </location>
</feature>
<reference evidence="2" key="1">
    <citation type="journal article" date="2023" name="Science">
        <title>Elucidation of the pathway for biosynthesis of saponin adjuvants from the soapbark tree.</title>
        <authorList>
            <person name="Reed J."/>
            <person name="Orme A."/>
            <person name="El-Demerdash A."/>
            <person name="Owen C."/>
            <person name="Martin L.B.B."/>
            <person name="Misra R.C."/>
            <person name="Kikuchi S."/>
            <person name="Rejzek M."/>
            <person name="Martin A.C."/>
            <person name="Harkess A."/>
            <person name="Leebens-Mack J."/>
            <person name="Louveau T."/>
            <person name="Stephenson M.J."/>
            <person name="Osbourn A."/>
        </authorList>
    </citation>
    <scope>NUCLEOTIDE SEQUENCE</scope>
    <source>
        <strain evidence="2">S10</strain>
    </source>
</reference>
<gene>
    <name evidence="2" type="ORF">O6P43_020021</name>
</gene>
<keyword evidence="2" id="KW-0560">Oxidoreductase</keyword>
<dbReference type="PANTHER" id="PTHR34361">
    <property type="entry name" value="OS08G0157800 PROTEIN"/>
    <property type="match status" value="1"/>
</dbReference>
<dbReference type="KEGG" id="qsa:O6P43_020021"/>
<dbReference type="EMBL" id="JARAOO010000008">
    <property type="protein sequence ID" value="KAJ7959446.1"/>
    <property type="molecule type" value="Genomic_DNA"/>
</dbReference>
<dbReference type="GO" id="GO:0004601">
    <property type="term" value="F:peroxidase activity"/>
    <property type="evidence" value="ECO:0007669"/>
    <property type="project" value="UniProtKB-KW"/>
</dbReference>
<keyword evidence="3" id="KW-1185">Reference proteome</keyword>
<proteinExistence type="predicted"/>
<comment type="caution">
    <text evidence="2">The sequence shown here is derived from an EMBL/GenBank/DDBJ whole genome shotgun (WGS) entry which is preliminary data.</text>
</comment>
<sequence>MDFRSSSYNRGGYSLSSSNLSPLAPPFSVDRSNFDSNLGPYMDYTEPPYAPHNREPTCPPAFGHDLFRSPVTELESMPFSKGYGYSSLKGLDSPSTHLNYNSATSADTILYSQCLDSMRTSAVGATPYYPSYISPVIHNDSPTVPYNPASYDWTSTFQFATSDGSSHGEYAKNTLDSKPTAQWGGSWSGLAEWNQGKIKPVEPVGSFNSKTKNVADLSIDDNLANQGFHDFKASNSGDDSLFSINLLGLGNQNVPVSTGQSDDKSFLGKNSESMRFDFSRTSSIGPLSGTVPDAPLLVSSGNCQFAYGASYDKHLRQHDTQSLVSTASSVPMTGLFKDFNVGSDMADTDLRANNSGNVNEPHPIPSSESTVCFNPTQLSLHLERKDHALLTNNTDLSNRSASNALDHIFRAKAGLQIPHRSPDALSLALNNTNEVLDSAEKSIESIDRYNPPVDSPCWKGAPASRFSQFEAFSAPGPQYMKKSEEHFGWNLQEPQNFLFSMDDTMNFTENSGKNTMFHEINCFENGLAASLRMSSVTNLASEESKSNGAIKGKFFHSNPSCINEVSHPDGISEAGKNFVLPDKPTPLKTVQQSVKEMK</sequence>
<name>A0AAD7LLF2_QUISA</name>
<evidence type="ECO:0000313" key="3">
    <source>
        <dbReference type="Proteomes" id="UP001163823"/>
    </source>
</evidence>
<dbReference type="AlphaFoldDB" id="A0AAD7LLF2"/>
<feature type="compositionally biased region" description="Polar residues" evidence="1">
    <location>
        <begin position="588"/>
        <end position="598"/>
    </location>
</feature>
<dbReference type="Proteomes" id="UP001163823">
    <property type="component" value="Chromosome 8"/>
</dbReference>
<evidence type="ECO:0000256" key="1">
    <source>
        <dbReference type="SAM" id="MobiDB-lite"/>
    </source>
</evidence>
<protein>
    <submittedName>
        <fullName evidence="2">Peroxidase</fullName>
    </submittedName>
</protein>
<accession>A0AAD7LLF2</accession>